<reference evidence="1" key="2">
    <citation type="journal article" date="2021" name="PeerJ">
        <title>Extensive microbial diversity within the chicken gut microbiome revealed by metagenomics and culture.</title>
        <authorList>
            <person name="Gilroy R."/>
            <person name="Ravi A."/>
            <person name="Getino M."/>
            <person name="Pursley I."/>
            <person name="Horton D.L."/>
            <person name="Alikhan N.F."/>
            <person name="Baker D."/>
            <person name="Gharbi K."/>
            <person name="Hall N."/>
            <person name="Watson M."/>
            <person name="Adriaenssens E.M."/>
            <person name="Foster-Nyarko E."/>
            <person name="Jarju S."/>
            <person name="Secka A."/>
            <person name="Antonio M."/>
            <person name="Oren A."/>
            <person name="Chaudhuri R.R."/>
            <person name="La Ragione R."/>
            <person name="Hildebrand F."/>
            <person name="Pallen M.J."/>
        </authorList>
    </citation>
    <scope>NUCLEOTIDE SEQUENCE</scope>
    <source>
        <strain evidence="1">ChiHjej9B8-7071</strain>
    </source>
</reference>
<name>A0A9D1D7L6_9FIRM</name>
<dbReference type="Proteomes" id="UP000824258">
    <property type="component" value="Unassembled WGS sequence"/>
</dbReference>
<accession>A0A9D1D7L6</accession>
<sequence>MPTCKRLVCLLGLVGLLAILSGCFVQSTEELYALPRQSDVYYDLQNAIDAALPADAAFSGPLTGSNQQAVQLADLDGDGEDEALVFAKTSGAKPLKVYIFDDVSGSFSLATVIEGDGTAFDAVEYVSVDGNPGLEVILGRQLSDQILQSLSVYAYGEGRMAELMNTSYTEFKVVDLNSDDHQDVLVLRQDPEGRTAVAEYYTDQNGLMEKTATASLAKEIDSIERITTGFVTTDVPGVFVTSSSGEDTLVTDVLLFRGQTFLNPTVSPESGLSTQMVRSYLVYATDIDEDGLVELPTLVALPSVSNEGTYWLVEWYELHTDGTHTKKMTTFYHNAGGWYLTIPEAWAQQLTVARTAEENGVWRYTFSRWIERDTTPEEIMSIYVISGEDRLKLAESQGRFLLAEKGETAYAASLGESALAGSLTEETVRAMFHFIRTDWNSGDIM</sequence>
<protein>
    <recommendedName>
        <fullName evidence="3">VCBS repeat-containing protein</fullName>
    </recommendedName>
</protein>
<dbReference type="InterPro" id="IPR028994">
    <property type="entry name" value="Integrin_alpha_N"/>
</dbReference>
<evidence type="ECO:0000313" key="1">
    <source>
        <dbReference type="EMBL" id="HIR10167.1"/>
    </source>
</evidence>
<gene>
    <name evidence="1" type="ORF">IAA70_07165</name>
</gene>
<evidence type="ECO:0000313" key="2">
    <source>
        <dbReference type="Proteomes" id="UP000824258"/>
    </source>
</evidence>
<reference evidence="1" key="1">
    <citation type="submission" date="2020-10" db="EMBL/GenBank/DDBJ databases">
        <authorList>
            <person name="Gilroy R."/>
        </authorList>
    </citation>
    <scope>NUCLEOTIDE SEQUENCE</scope>
    <source>
        <strain evidence="1">ChiHjej9B8-7071</strain>
    </source>
</reference>
<dbReference type="AlphaFoldDB" id="A0A9D1D7L6"/>
<comment type="caution">
    <text evidence="1">The sequence shown here is derived from an EMBL/GenBank/DDBJ whole genome shotgun (WGS) entry which is preliminary data.</text>
</comment>
<proteinExistence type="predicted"/>
<dbReference type="EMBL" id="DVGD01000234">
    <property type="protein sequence ID" value="HIR10167.1"/>
    <property type="molecule type" value="Genomic_DNA"/>
</dbReference>
<dbReference type="SUPFAM" id="SSF69318">
    <property type="entry name" value="Integrin alpha N-terminal domain"/>
    <property type="match status" value="1"/>
</dbReference>
<organism evidence="1 2">
    <name type="scientific">Candidatus Avoscillospira stercoripullorum</name>
    <dbReference type="NCBI Taxonomy" id="2840709"/>
    <lineage>
        <taxon>Bacteria</taxon>
        <taxon>Bacillati</taxon>
        <taxon>Bacillota</taxon>
        <taxon>Clostridia</taxon>
        <taxon>Eubacteriales</taxon>
        <taxon>Oscillospiraceae</taxon>
        <taxon>Oscillospiraceae incertae sedis</taxon>
        <taxon>Candidatus Avoscillospira</taxon>
    </lineage>
</organism>
<dbReference type="PROSITE" id="PS51257">
    <property type="entry name" value="PROKAR_LIPOPROTEIN"/>
    <property type="match status" value="1"/>
</dbReference>
<evidence type="ECO:0008006" key="3">
    <source>
        <dbReference type="Google" id="ProtNLM"/>
    </source>
</evidence>